<keyword evidence="3" id="KW-1134">Transmembrane beta strand</keyword>
<dbReference type="SUPFAM" id="SSF56935">
    <property type="entry name" value="Porins"/>
    <property type="match status" value="1"/>
</dbReference>
<keyword evidence="5 8" id="KW-0732">Signal</keyword>
<evidence type="ECO:0000256" key="4">
    <source>
        <dbReference type="ARBA" id="ARBA00022692"/>
    </source>
</evidence>
<evidence type="ECO:0000256" key="3">
    <source>
        <dbReference type="ARBA" id="ARBA00022452"/>
    </source>
</evidence>
<comment type="similarity">
    <text evidence="2">Belongs to the OmpP1/FadL family.</text>
</comment>
<keyword evidence="6" id="KW-0472">Membrane</keyword>
<dbReference type="EMBL" id="JBHOMY010000118">
    <property type="protein sequence ID" value="MFC1459633.1"/>
    <property type="molecule type" value="Genomic_DNA"/>
</dbReference>
<evidence type="ECO:0000256" key="5">
    <source>
        <dbReference type="ARBA" id="ARBA00022729"/>
    </source>
</evidence>
<comment type="subcellular location">
    <subcellularLocation>
        <location evidence="1">Cell outer membrane</location>
        <topology evidence="1">Multi-pass membrane protein</topology>
    </subcellularLocation>
</comment>
<dbReference type="Pfam" id="PF03349">
    <property type="entry name" value="Toluene_X"/>
    <property type="match status" value="1"/>
</dbReference>
<keyword evidence="10" id="KW-1185">Reference proteome</keyword>
<feature type="signal peptide" evidence="8">
    <location>
        <begin position="1"/>
        <end position="27"/>
    </location>
</feature>
<evidence type="ECO:0000256" key="2">
    <source>
        <dbReference type="ARBA" id="ARBA00008163"/>
    </source>
</evidence>
<gene>
    <name evidence="9" type="ORF">ACETIH_23625</name>
</gene>
<organism evidence="9 10">
    <name type="scientific">Microvirga arabica</name>
    <dbReference type="NCBI Taxonomy" id="1128671"/>
    <lineage>
        <taxon>Bacteria</taxon>
        <taxon>Pseudomonadati</taxon>
        <taxon>Pseudomonadota</taxon>
        <taxon>Alphaproteobacteria</taxon>
        <taxon>Hyphomicrobiales</taxon>
        <taxon>Methylobacteriaceae</taxon>
        <taxon>Microvirga</taxon>
    </lineage>
</organism>
<dbReference type="InterPro" id="IPR005017">
    <property type="entry name" value="OMPP1/FadL/TodX"/>
</dbReference>
<accession>A0ABV6YEB7</accession>
<proteinExistence type="inferred from homology"/>
<keyword evidence="4" id="KW-0812">Transmembrane</keyword>
<dbReference type="RefSeq" id="WP_377031198.1">
    <property type="nucleotide sequence ID" value="NZ_JBHOMY010000118.1"/>
</dbReference>
<protein>
    <submittedName>
        <fullName evidence="9">OmpP1/FadL family transporter</fullName>
    </submittedName>
</protein>
<dbReference type="Gene3D" id="2.40.160.60">
    <property type="entry name" value="Outer membrane protein transport protein (OMPP1/FadL/TodX)"/>
    <property type="match status" value="1"/>
</dbReference>
<feature type="chain" id="PRO_5045612609" evidence="8">
    <location>
        <begin position="28"/>
        <end position="432"/>
    </location>
</feature>
<dbReference type="Proteomes" id="UP001593940">
    <property type="component" value="Unassembled WGS sequence"/>
</dbReference>
<evidence type="ECO:0000256" key="8">
    <source>
        <dbReference type="SAM" id="SignalP"/>
    </source>
</evidence>
<evidence type="ECO:0000256" key="7">
    <source>
        <dbReference type="ARBA" id="ARBA00023237"/>
    </source>
</evidence>
<evidence type="ECO:0000256" key="6">
    <source>
        <dbReference type="ARBA" id="ARBA00023136"/>
    </source>
</evidence>
<sequence>MSRLSRSLTLAAVSLAALVAAQGGAHAGAFAIREQSASAQGYSFAGVASGSGNLSSMFWNPAVITMMPGWNTEASLSLIIPRVEIDPTTGTFPLFLPLGGSGDIGQDALVPASYNSYQINDMLWVGLSTTSPYGLVTDPRDNWAGQVYSRSSKIFSLNVNPVVGIKINDWISVAAGPSLQYFDIRLKRAAAPTPGAPSIILDGDDIGFGFTAGVTLTPFAGTTIGIGYRSQIDHELEGTVTSPAGRIPISSDLTTPDQLTIGISQAITPALTVHAGFEWTNWSVLETPLVTGPGGVVVTDLPLNYKDGYFYSLGFDYKVNNQLTLRAGVAYEESPIDTEIRSTRLPDNDRIWASVGASYQWNNKLSFDVAYTHIFSKETDIRIVPGHQDFPDVSAPFVADVDASTDIITVGLRYRWDDPAVAIPAAPIVRKY</sequence>
<dbReference type="PANTHER" id="PTHR35093">
    <property type="entry name" value="OUTER MEMBRANE PROTEIN NMB0088-RELATED"/>
    <property type="match status" value="1"/>
</dbReference>
<evidence type="ECO:0000313" key="9">
    <source>
        <dbReference type="EMBL" id="MFC1459633.1"/>
    </source>
</evidence>
<name>A0ABV6YEB7_9HYPH</name>
<comment type="caution">
    <text evidence="9">The sequence shown here is derived from an EMBL/GenBank/DDBJ whole genome shotgun (WGS) entry which is preliminary data.</text>
</comment>
<keyword evidence="7" id="KW-0998">Cell outer membrane</keyword>
<reference evidence="9 10" key="1">
    <citation type="submission" date="2024-09" db="EMBL/GenBank/DDBJ databases">
        <title>Nodulacao em especies de Leguminosae Basais da Amazonia e Caracterizacao dos Rizobios e Bacterias Associadas aos Nodulos.</title>
        <authorList>
            <person name="Jambeiro I.C.A."/>
            <person name="Lopes I.S."/>
            <person name="Aguiar E.R.G.R."/>
            <person name="Santos A.F.J."/>
            <person name="Dos Santos J.M.F."/>
            <person name="Gross E."/>
        </authorList>
    </citation>
    <scope>NUCLEOTIDE SEQUENCE [LARGE SCALE GENOMIC DNA]</scope>
    <source>
        <strain evidence="9 10">BRUESC1165</strain>
    </source>
</reference>
<evidence type="ECO:0000256" key="1">
    <source>
        <dbReference type="ARBA" id="ARBA00004571"/>
    </source>
</evidence>
<dbReference type="PANTHER" id="PTHR35093:SF8">
    <property type="entry name" value="OUTER MEMBRANE PROTEIN NMB0088-RELATED"/>
    <property type="match status" value="1"/>
</dbReference>
<evidence type="ECO:0000313" key="10">
    <source>
        <dbReference type="Proteomes" id="UP001593940"/>
    </source>
</evidence>